<keyword evidence="6" id="KW-1185">Reference proteome</keyword>
<dbReference type="GO" id="GO:0003677">
    <property type="term" value="F:DNA binding"/>
    <property type="evidence" value="ECO:0007669"/>
    <property type="project" value="UniProtKB-KW"/>
</dbReference>
<name>A0ABW1DEP0_9DEIO</name>
<dbReference type="SUPFAM" id="SSF53822">
    <property type="entry name" value="Periplasmic binding protein-like I"/>
    <property type="match status" value="1"/>
</dbReference>
<dbReference type="PRINTS" id="PR00036">
    <property type="entry name" value="HTHLACI"/>
</dbReference>
<evidence type="ECO:0000313" key="5">
    <source>
        <dbReference type="EMBL" id="MFC5847208.1"/>
    </source>
</evidence>
<keyword evidence="1" id="KW-0805">Transcription regulation</keyword>
<protein>
    <submittedName>
        <fullName evidence="5">LacI family DNA-binding transcriptional regulator</fullName>
    </submittedName>
</protein>
<dbReference type="PANTHER" id="PTHR30146">
    <property type="entry name" value="LACI-RELATED TRANSCRIPTIONAL REPRESSOR"/>
    <property type="match status" value="1"/>
</dbReference>
<keyword evidence="2 5" id="KW-0238">DNA-binding</keyword>
<evidence type="ECO:0000256" key="3">
    <source>
        <dbReference type="ARBA" id="ARBA00023163"/>
    </source>
</evidence>
<dbReference type="SUPFAM" id="SSF47413">
    <property type="entry name" value="lambda repressor-like DNA-binding domains"/>
    <property type="match status" value="1"/>
</dbReference>
<keyword evidence="3" id="KW-0804">Transcription</keyword>
<dbReference type="Proteomes" id="UP001595979">
    <property type="component" value="Unassembled WGS sequence"/>
</dbReference>
<reference evidence="6" key="1">
    <citation type="journal article" date="2019" name="Int. J. Syst. Evol. Microbiol.">
        <title>The Global Catalogue of Microorganisms (GCM) 10K type strain sequencing project: providing services to taxonomists for standard genome sequencing and annotation.</title>
        <authorList>
            <consortium name="The Broad Institute Genomics Platform"/>
            <consortium name="The Broad Institute Genome Sequencing Center for Infectious Disease"/>
            <person name="Wu L."/>
            <person name="Ma J."/>
        </authorList>
    </citation>
    <scope>NUCLEOTIDE SEQUENCE [LARGE SCALE GENOMIC DNA]</scope>
    <source>
        <strain evidence="6">CGMCC 1.15053</strain>
    </source>
</reference>
<comment type="caution">
    <text evidence="5">The sequence shown here is derived from an EMBL/GenBank/DDBJ whole genome shotgun (WGS) entry which is preliminary data.</text>
</comment>
<dbReference type="RefSeq" id="WP_380046148.1">
    <property type="nucleotide sequence ID" value="NZ_JBHSOH010000004.1"/>
</dbReference>
<dbReference type="SMART" id="SM00354">
    <property type="entry name" value="HTH_LACI"/>
    <property type="match status" value="1"/>
</dbReference>
<evidence type="ECO:0000313" key="6">
    <source>
        <dbReference type="Proteomes" id="UP001595979"/>
    </source>
</evidence>
<dbReference type="InterPro" id="IPR000843">
    <property type="entry name" value="HTH_LacI"/>
</dbReference>
<dbReference type="InterPro" id="IPR046335">
    <property type="entry name" value="LacI/GalR-like_sensor"/>
</dbReference>
<dbReference type="Pfam" id="PF00356">
    <property type="entry name" value="LacI"/>
    <property type="match status" value="1"/>
</dbReference>
<dbReference type="InterPro" id="IPR028082">
    <property type="entry name" value="Peripla_BP_I"/>
</dbReference>
<dbReference type="Pfam" id="PF13377">
    <property type="entry name" value="Peripla_BP_3"/>
    <property type="match status" value="1"/>
</dbReference>
<gene>
    <name evidence="5" type="ORF">ACFPQ6_02700</name>
</gene>
<dbReference type="PROSITE" id="PS00356">
    <property type="entry name" value="HTH_LACI_1"/>
    <property type="match status" value="1"/>
</dbReference>
<dbReference type="Gene3D" id="3.40.50.2300">
    <property type="match status" value="2"/>
</dbReference>
<evidence type="ECO:0000256" key="1">
    <source>
        <dbReference type="ARBA" id="ARBA00023015"/>
    </source>
</evidence>
<evidence type="ECO:0000256" key="2">
    <source>
        <dbReference type="ARBA" id="ARBA00023125"/>
    </source>
</evidence>
<proteinExistence type="predicted"/>
<dbReference type="PROSITE" id="PS50932">
    <property type="entry name" value="HTH_LACI_2"/>
    <property type="match status" value="1"/>
</dbReference>
<dbReference type="InterPro" id="IPR010982">
    <property type="entry name" value="Lambda_DNA-bd_dom_sf"/>
</dbReference>
<evidence type="ECO:0000259" key="4">
    <source>
        <dbReference type="PROSITE" id="PS50932"/>
    </source>
</evidence>
<dbReference type="CDD" id="cd01574">
    <property type="entry name" value="PBP1_LacI"/>
    <property type="match status" value="1"/>
</dbReference>
<dbReference type="CDD" id="cd01392">
    <property type="entry name" value="HTH_LacI"/>
    <property type="match status" value="1"/>
</dbReference>
<feature type="domain" description="HTH lacI-type" evidence="4">
    <location>
        <begin position="5"/>
        <end position="59"/>
    </location>
</feature>
<accession>A0ABW1DEP0</accession>
<sequence>MSQNVTIHDVAQQSGVSYQTVSRVINDHPSVAAKTRARVQEAISQLNYRPSLLAKSLSTRRSMLLGVVAYGTEQYGPSQLVQNVERSARAHDYEVLLVTLREFEEEALLAAVARLGQFGVDGLVLLAPYDAHAVVRGLGTQVPFILVDATEDVDGTTVSIDQAGGAAIATEHLIGLGHRAILHISGPREWSDAELRYQGYVQTMTRRGLTPLARVEGDWSPASGFAAARRALGSGVAFTALTVGNDQMALGAIAALRAAGLSVPGDVSVVGFDDIPEAAYFDPPLTTVAQDFGLLGRKSLEELLRRIAEPASRGRHVIFQPQLILRGSTRPVPEPEPEHPAPGS</sequence>
<dbReference type="Gene3D" id="1.10.260.40">
    <property type="entry name" value="lambda repressor-like DNA-binding domains"/>
    <property type="match status" value="1"/>
</dbReference>
<dbReference type="EMBL" id="JBHSOH010000004">
    <property type="protein sequence ID" value="MFC5847208.1"/>
    <property type="molecule type" value="Genomic_DNA"/>
</dbReference>
<dbReference type="PANTHER" id="PTHR30146:SF153">
    <property type="entry name" value="LACTOSE OPERON REPRESSOR"/>
    <property type="match status" value="1"/>
</dbReference>
<organism evidence="5 6">
    <name type="scientific">Deinococcus petrolearius</name>
    <dbReference type="NCBI Taxonomy" id="1751295"/>
    <lineage>
        <taxon>Bacteria</taxon>
        <taxon>Thermotogati</taxon>
        <taxon>Deinococcota</taxon>
        <taxon>Deinococci</taxon>
        <taxon>Deinococcales</taxon>
        <taxon>Deinococcaceae</taxon>
        <taxon>Deinococcus</taxon>
    </lineage>
</organism>